<dbReference type="Proteomes" id="UP000005240">
    <property type="component" value="Unassembled WGS sequence"/>
</dbReference>
<organism evidence="1">
    <name type="scientific">Puccinia triticina (isolate 1-1 / race 1 (BBBD))</name>
    <name type="common">Brown leaf rust fungus</name>
    <dbReference type="NCBI Taxonomy" id="630390"/>
    <lineage>
        <taxon>Eukaryota</taxon>
        <taxon>Fungi</taxon>
        <taxon>Dikarya</taxon>
        <taxon>Basidiomycota</taxon>
        <taxon>Pucciniomycotina</taxon>
        <taxon>Pucciniomycetes</taxon>
        <taxon>Pucciniales</taxon>
        <taxon>Pucciniaceae</taxon>
        <taxon>Puccinia</taxon>
    </lineage>
</organism>
<evidence type="ECO:0000313" key="3">
    <source>
        <dbReference type="Proteomes" id="UP000005240"/>
    </source>
</evidence>
<reference evidence="1" key="2">
    <citation type="submission" date="2016-05" db="EMBL/GenBank/DDBJ databases">
        <title>Comparative analysis highlights variable genome content of wheat rusts and divergence of the mating loci.</title>
        <authorList>
            <person name="Cuomo C.A."/>
            <person name="Bakkeren G."/>
            <person name="Szabo L."/>
            <person name="Khalil H."/>
            <person name="Joly D."/>
            <person name="Goldberg J."/>
            <person name="Young S."/>
            <person name="Zeng Q."/>
            <person name="Fellers J."/>
        </authorList>
    </citation>
    <scope>NUCLEOTIDE SEQUENCE [LARGE SCALE GENOMIC DNA]</scope>
    <source>
        <strain evidence="1">1-1 BBBD Race 1</strain>
    </source>
</reference>
<protein>
    <submittedName>
        <fullName evidence="1 2">Uncharacterized protein</fullName>
    </submittedName>
</protein>
<dbReference type="VEuPathDB" id="FungiDB:PTTG_26574"/>
<dbReference type="EMBL" id="ADAS02000026">
    <property type="protein sequence ID" value="OAV95750.1"/>
    <property type="molecule type" value="Genomic_DNA"/>
</dbReference>
<reference evidence="2" key="4">
    <citation type="submission" date="2025-05" db="UniProtKB">
        <authorList>
            <consortium name="EnsemblFungi"/>
        </authorList>
    </citation>
    <scope>IDENTIFICATION</scope>
    <source>
        <strain evidence="2">isolate 1-1 / race 1 (BBBD)</strain>
    </source>
</reference>
<dbReference type="AlphaFoldDB" id="A0A180GSK9"/>
<dbReference type="EnsemblFungi" id="PTTG_26574-t43_1">
    <property type="protein sequence ID" value="PTTG_26574-t43_1-p1"/>
    <property type="gene ID" value="PTTG_26574"/>
</dbReference>
<reference evidence="2 3" key="3">
    <citation type="journal article" date="2017" name="G3 (Bethesda)">
        <title>Comparative analysis highlights variable genome content of wheat rusts and divergence of the mating loci.</title>
        <authorList>
            <person name="Cuomo C.A."/>
            <person name="Bakkeren G."/>
            <person name="Khalil H.B."/>
            <person name="Panwar V."/>
            <person name="Joly D."/>
            <person name="Linning R."/>
            <person name="Sakthikumar S."/>
            <person name="Song X."/>
            <person name="Adiconis X."/>
            <person name="Fan L."/>
            <person name="Goldberg J.M."/>
            <person name="Levin J.Z."/>
            <person name="Young S."/>
            <person name="Zeng Q."/>
            <person name="Anikster Y."/>
            <person name="Bruce M."/>
            <person name="Wang M."/>
            <person name="Yin C."/>
            <person name="McCallum B."/>
            <person name="Szabo L.J."/>
            <person name="Hulbert S."/>
            <person name="Chen X."/>
            <person name="Fellers J.P."/>
        </authorList>
    </citation>
    <scope>NUCLEOTIDE SEQUENCE</scope>
    <source>
        <strain evidence="2">isolate 1-1 / race 1 (BBBD)</strain>
        <strain evidence="3">Isolate 1-1 / race 1 (BBBD)</strain>
    </source>
</reference>
<evidence type="ECO:0000313" key="1">
    <source>
        <dbReference type="EMBL" id="OAV95750.1"/>
    </source>
</evidence>
<dbReference type="OrthoDB" id="2495963at2759"/>
<evidence type="ECO:0000313" key="2">
    <source>
        <dbReference type="EnsemblFungi" id="PTTG_26574-t43_1-p1"/>
    </source>
</evidence>
<reference evidence="1" key="1">
    <citation type="submission" date="2009-11" db="EMBL/GenBank/DDBJ databases">
        <authorList>
            <consortium name="The Broad Institute Genome Sequencing Platform"/>
            <person name="Ward D."/>
            <person name="Feldgarden M."/>
            <person name="Earl A."/>
            <person name="Young S.K."/>
            <person name="Zeng Q."/>
            <person name="Koehrsen M."/>
            <person name="Alvarado L."/>
            <person name="Berlin A."/>
            <person name="Bochicchio J."/>
            <person name="Borenstein D."/>
            <person name="Chapman S.B."/>
            <person name="Chen Z."/>
            <person name="Engels R."/>
            <person name="Freedman E."/>
            <person name="Gellesch M."/>
            <person name="Goldberg J."/>
            <person name="Griggs A."/>
            <person name="Gujja S."/>
            <person name="Heilman E."/>
            <person name="Heiman D."/>
            <person name="Hepburn T."/>
            <person name="Howarth C."/>
            <person name="Jen D."/>
            <person name="Larson L."/>
            <person name="Lewis B."/>
            <person name="Mehta T."/>
            <person name="Park D."/>
            <person name="Pearson M."/>
            <person name="Roberts A."/>
            <person name="Saif S."/>
            <person name="Shea T."/>
            <person name="Shenoy N."/>
            <person name="Sisk P."/>
            <person name="Stolte C."/>
            <person name="Sykes S."/>
            <person name="Thomson T."/>
            <person name="Walk T."/>
            <person name="White J."/>
            <person name="Yandava C."/>
            <person name="Izard J."/>
            <person name="Baranova O.V."/>
            <person name="Blanton J.M."/>
            <person name="Tanner A.C."/>
            <person name="Dewhirst F.E."/>
            <person name="Haas B."/>
            <person name="Nusbaum C."/>
            <person name="Birren B."/>
        </authorList>
    </citation>
    <scope>NUCLEOTIDE SEQUENCE [LARGE SCALE GENOMIC DNA]</scope>
    <source>
        <strain evidence="1">1-1 BBBD Race 1</strain>
    </source>
</reference>
<proteinExistence type="predicted"/>
<keyword evidence="3" id="KW-1185">Reference proteome</keyword>
<name>A0A180GSK9_PUCT1</name>
<accession>A0A180GSK9</accession>
<sequence>MEELPQSEATQALDVLRRFKLACEDPAYRESVRRASKIDLYLSVRAKVISLKEMLTKECTCQGTVDHIRLWILRSQYDGAPQKDHGTPPAPRLGVQGLLHPRPLLAAPQEEQDAPGLIQLVDAM</sequence>
<gene>
    <name evidence="1" type="ORF">PTTG_26574</name>
</gene>